<reference evidence="2" key="1">
    <citation type="submission" date="2023-04" db="EMBL/GenBank/DDBJ databases">
        <title>Complete genome sequence of Temperatibacter marinus.</title>
        <authorList>
            <person name="Rong J.-C."/>
            <person name="Yi M.-L."/>
            <person name="Zhao Q."/>
        </authorList>
    </citation>
    <scope>NUCLEOTIDE SEQUENCE</scope>
    <source>
        <strain evidence="2">NBRC 110045</strain>
    </source>
</reference>
<dbReference type="AlphaFoldDB" id="A0AA52EH45"/>
<gene>
    <name evidence="2" type="ORF">QGN29_11720</name>
</gene>
<dbReference type="RefSeq" id="WP_310798054.1">
    <property type="nucleotide sequence ID" value="NZ_CP123872.1"/>
</dbReference>
<dbReference type="EMBL" id="CP123872">
    <property type="protein sequence ID" value="WND02219.1"/>
    <property type="molecule type" value="Genomic_DNA"/>
</dbReference>
<dbReference type="Proteomes" id="UP001268683">
    <property type="component" value="Chromosome"/>
</dbReference>
<feature type="transmembrane region" description="Helical" evidence="1">
    <location>
        <begin position="72"/>
        <end position="90"/>
    </location>
</feature>
<dbReference type="KEGG" id="tmk:QGN29_11720"/>
<sequence length="122" mass="13214">MTFSFVASLTALAGFILGVGWVFAGSRLFQRWGVEAHQDGILVGRRIGVVYLTIALMMILVKDAQPSELREAISLAMALGMVGLAVMGLYEFKRRAVNASMLVSVGLEIFLAVGFSWTFIAP</sequence>
<evidence type="ECO:0000256" key="1">
    <source>
        <dbReference type="SAM" id="Phobius"/>
    </source>
</evidence>
<evidence type="ECO:0000313" key="2">
    <source>
        <dbReference type="EMBL" id="WND02219.1"/>
    </source>
</evidence>
<keyword evidence="1" id="KW-0812">Transmembrane</keyword>
<protein>
    <submittedName>
        <fullName evidence="2">Uncharacterized protein</fullName>
    </submittedName>
</protein>
<keyword evidence="1" id="KW-1133">Transmembrane helix</keyword>
<name>A0AA52EH45_9PROT</name>
<accession>A0AA52EH45</accession>
<keyword evidence="3" id="KW-1185">Reference proteome</keyword>
<proteinExistence type="predicted"/>
<keyword evidence="1" id="KW-0472">Membrane</keyword>
<evidence type="ECO:0000313" key="3">
    <source>
        <dbReference type="Proteomes" id="UP001268683"/>
    </source>
</evidence>
<organism evidence="2 3">
    <name type="scientific">Temperatibacter marinus</name>
    <dbReference type="NCBI Taxonomy" id="1456591"/>
    <lineage>
        <taxon>Bacteria</taxon>
        <taxon>Pseudomonadati</taxon>
        <taxon>Pseudomonadota</taxon>
        <taxon>Alphaproteobacteria</taxon>
        <taxon>Kordiimonadales</taxon>
        <taxon>Temperatibacteraceae</taxon>
        <taxon>Temperatibacter</taxon>
    </lineage>
</organism>
<feature type="transmembrane region" description="Helical" evidence="1">
    <location>
        <begin position="41"/>
        <end position="60"/>
    </location>
</feature>
<feature type="transmembrane region" description="Helical" evidence="1">
    <location>
        <begin position="102"/>
        <end position="120"/>
    </location>
</feature>
<feature type="transmembrane region" description="Helical" evidence="1">
    <location>
        <begin position="6"/>
        <end position="29"/>
    </location>
</feature>